<evidence type="ECO:0000313" key="16">
    <source>
        <dbReference type="EMBL" id="RIV80839.1"/>
    </source>
</evidence>
<feature type="domain" description="Polymerase/histidinol phosphatase N-terminal" evidence="15">
    <location>
        <begin position="29"/>
        <end position="96"/>
    </location>
</feature>
<dbReference type="InterPro" id="IPR004013">
    <property type="entry name" value="PHP_dom"/>
</dbReference>
<dbReference type="PANTHER" id="PTHR32294">
    <property type="entry name" value="DNA POLYMERASE III SUBUNIT ALPHA"/>
    <property type="match status" value="1"/>
</dbReference>
<dbReference type="InterPro" id="IPR029460">
    <property type="entry name" value="DNAPol_HHH"/>
</dbReference>
<comment type="function">
    <text evidence="13">DNA polymerase involved in damage-induced mutagenesis and translesion synthesis (TLS). It is not the major replicative DNA polymerase.</text>
</comment>
<comment type="caution">
    <text evidence="16">The sequence shown here is derived from an EMBL/GenBank/DDBJ whole genome shotgun (WGS) entry which is preliminary data.</text>
</comment>
<proteinExistence type="inferred from homology"/>
<dbReference type="EMBL" id="QXFM01000140">
    <property type="protein sequence ID" value="RIV80839.1"/>
    <property type="molecule type" value="Genomic_DNA"/>
</dbReference>
<dbReference type="SUPFAM" id="SSF89550">
    <property type="entry name" value="PHP domain-like"/>
    <property type="match status" value="1"/>
</dbReference>
<evidence type="ECO:0000256" key="12">
    <source>
        <dbReference type="ARBA" id="ARBA00049244"/>
    </source>
</evidence>
<dbReference type="Gene3D" id="3.20.20.140">
    <property type="entry name" value="Metal-dependent hydrolases"/>
    <property type="match status" value="2"/>
</dbReference>
<dbReference type="GO" id="GO:0008408">
    <property type="term" value="F:3'-5' exonuclease activity"/>
    <property type="evidence" value="ECO:0007669"/>
    <property type="project" value="InterPro"/>
</dbReference>
<dbReference type="GO" id="GO:0005737">
    <property type="term" value="C:cytoplasm"/>
    <property type="evidence" value="ECO:0007669"/>
    <property type="project" value="UniProtKB-SubCell"/>
</dbReference>
<dbReference type="CDD" id="cd07434">
    <property type="entry name" value="PHP_PolIIIA_DnaE2"/>
    <property type="match status" value="1"/>
</dbReference>
<evidence type="ECO:0000256" key="4">
    <source>
        <dbReference type="ARBA" id="ARBA00017273"/>
    </source>
</evidence>
<dbReference type="InterPro" id="IPR023073">
    <property type="entry name" value="DnaE2"/>
</dbReference>
<keyword evidence="9 13" id="KW-0227">DNA damage</keyword>
<feature type="region of interest" description="Disordered" evidence="14">
    <location>
        <begin position="1283"/>
        <end position="1331"/>
    </location>
</feature>
<evidence type="ECO:0000256" key="6">
    <source>
        <dbReference type="ARBA" id="ARBA00022679"/>
    </source>
</evidence>
<accession>A0A3A1P0E4</accession>
<dbReference type="PANTHER" id="PTHR32294:SF4">
    <property type="entry name" value="ERROR-PRONE DNA POLYMERASE"/>
    <property type="match status" value="1"/>
</dbReference>
<dbReference type="RefSeq" id="WP_119594576.1">
    <property type="nucleotide sequence ID" value="NZ_QXFM01000140.1"/>
</dbReference>
<organism evidence="16 17">
    <name type="scientific">Aurantiacibacter xanthus</name>
    <dbReference type="NCBI Taxonomy" id="1784712"/>
    <lineage>
        <taxon>Bacteria</taxon>
        <taxon>Pseudomonadati</taxon>
        <taxon>Pseudomonadota</taxon>
        <taxon>Alphaproteobacteria</taxon>
        <taxon>Sphingomonadales</taxon>
        <taxon>Erythrobacteraceae</taxon>
        <taxon>Aurantiacibacter</taxon>
    </lineage>
</organism>
<dbReference type="NCBIfam" id="TIGR00594">
    <property type="entry name" value="polc"/>
    <property type="match status" value="1"/>
</dbReference>
<evidence type="ECO:0000256" key="1">
    <source>
        <dbReference type="ARBA" id="ARBA00004496"/>
    </source>
</evidence>
<dbReference type="Pfam" id="PF14579">
    <property type="entry name" value="HHH_6"/>
    <property type="match status" value="1"/>
</dbReference>
<keyword evidence="5 13" id="KW-0963">Cytoplasm</keyword>
<evidence type="ECO:0000256" key="3">
    <source>
        <dbReference type="ARBA" id="ARBA00012417"/>
    </source>
</evidence>
<dbReference type="NCBIfam" id="NF004225">
    <property type="entry name" value="PRK05672.1"/>
    <property type="match status" value="1"/>
</dbReference>
<evidence type="ECO:0000256" key="10">
    <source>
        <dbReference type="ARBA" id="ARBA00022932"/>
    </source>
</evidence>
<reference evidence="16 17" key="1">
    <citation type="submission" date="2018-08" db="EMBL/GenBank/DDBJ databases">
        <title>Erythrobacter zhengii sp.nov., a bacterium isolated from deep-sea sediment.</title>
        <authorList>
            <person name="Fang C."/>
            <person name="Wu Y.-H."/>
            <person name="Sun C."/>
            <person name="Wang H."/>
            <person name="Cheng H."/>
            <person name="Meng F.-X."/>
            <person name="Wang C.-S."/>
            <person name="Xu X.-W."/>
        </authorList>
    </citation>
    <scope>NUCLEOTIDE SEQUENCE [LARGE SCALE GENOMIC DNA]</scope>
    <source>
        <strain evidence="16 17">CCTCC AB 2015396</strain>
    </source>
</reference>
<dbReference type="CDD" id="cd04485">
    <property type="entry name" value="DnaE_OBF"/>
    <property type="match status" value="1"/>
</dbReference>
<evidence type="ECO:0000256" key="2">
    <source>
        <dbReference type="ARBA" id="ARBA00007391"/>
    </source>
</evidence>
<feature type="compositionally biased region" description="Polar residues" evidence="14">
    <location>
        <begin position="956"/>
        <end position="966"/>
    </location>
</feature>
<dbReference type="Pfam" id="PF17657">
    <property type="entry name" value="DNA_pol3_finger"/>
    <property type="match status" value="1"/>
</dbReference>
<sequence length="1331" mass="147778">MPDAPLTPGKRHVEADPALIGQPPRASFVELGVMSCFSFLRGASDAVDLALTARALGYDALGIADANSMAGVVRVHSEAKALNLRPVIGCRIETVEGLAFLAYPQDRAAYGRLCRLISTGRMQTLSGEWQDKGACAISLAMLAAYSEGVHLIALPPRDLMAEFTIAVEDNVVAFPVQGSRGDAETRSGISLAEAQRRREGTSPRSGNSTRSVTFVGKVEDEEWLRRKCKPSAPLRLCERPQNLRVSASPREPKTRPLTAAYVDLLPHLAEQLPTMKHLAACFLYAGDDIARIERLDTLAHANGLTILATNDVHHHSPERRPLQDVMTAIRHKTTIAKAGHLLHANAERHLKSPQEMERLFARWPHAIAAARQVADSCTFDLEELAYDYPEEIYPEGRTPQQHLEAETWLGAERRYPPEEFPQGVPQTVRETLERELKLIGKLGLARYFLTIKDIVDFARGQEPPILCQGRGSAANSAVCYVLGITSVDPAKHALLFDRFISEERKEPPDIDVDFEHERREEVIQYIYNKYGRHRAGLCATVIHYRPRMAIREVGKVMGLSEDVTSALARTVWGSMGREVSHRHAEEIGMDLSDPHLRRVLALTEQIIGMPRHLSQHVGGFILTASPLTETVPIGNGAMPERSFIEWDKDDIDALGILKVDVLALGMLTCIRKCLDLLEDHHGRTLTLATVPREDEQTYAMLRRGDSLGVFQVESRAQMNMLPRLRPREFYDLVIQVAIVRPGPIQGDMVHPYLRRRRGVEAVEIPAPALKHGPPDELTSILKRTLGVPIFQEQAMKIALDAAKFSPVEANRLRKAMATFRSRGKVDELQDMMVGRMIARGYDPDFAERCFNQIKGFGEYGFPESHAASFAHLVYVSSWLKCHFPAAFACGLLNSQPMGFYAPAQIVRDAREHGVVVLPVDVNHSEWDCTLEVLEDSRGDAETRRFLGHSQRHEGTEASSAAGYNNSFAQRPQRAQRVVERDTISASSAVSARKQSSCTCGADKPALCRCASVSENPLRGSASPRDPQSGRQDRHIALRLGFRQLDGLPEHAAAMLVAARQTGGTFADVNELRERARLMPAHIEKLASGDCFGSLGLTRRQALWDARSLVAAPDLPLFTHAKTREEGAERGRAVLPKMPLSEEVVTDYQTTRLSLKAHPMSFLRASLGERGFTRAADLRARKNRAMVQVAGVVLIRQRPGSAKGVCFITIEDETGVANVVVWPDLMERLRRVVMGARLVEVRGRVEYDDEVIHIIAQHITDTTHDLHLLSEDLLSAPLARADHIDRPLPGGRADSPVEPRQDPPPANRDFHSPNLRGHPRNLRIIPKSRDFH</sequence>
<feature type="region of interest" description="Disordered" evidence="14">
    <location>
        <begin position="180"/>
        <end position="211"/>
    </location>
</feature>
<dbReference type="SMART" id="SM00481">
    <property type="entry name" value="POLIIIAc"/>
    <property type="match status" value="1"/>
</dbReference>
<comment type="catalytic activity">
    <reaction evidence="12 13">
        <text>DNA(n) + a 2'-deoxyribonucleoside 5'-triphosphate = DNA(n+1) + diphosphate</text>
        <dbReference type="Rhea" id="RHEA:22508"/>
        <dbReference type="Rhea" id="RHEA-COMP:17339"/>
        <dbReference type="Rhea" id="RHEA-COMP:17340"/>
        <dbReference type="ChEBI" id="CHEBI:33019"/>
        <dbReference type="ChEBI" id="CHEBI:61560"/>
        <dbReference type="ChEBI" id="CHEBI:173112"/>
        <dbReference type="EC" id="2.7.7.7"/>
    </reaction>
</comment>
<dbReference type="Pfam" id="PF01336">
    <property type="entry name" value="tRNA_anti-codon"/>
    <property type="match status" value="1"/>
</dbReference>
<evidence type="ECO:0000256" key="5">
    <source>
        <dbReference type="ARBA" id="ARBA00022490"/>
    </source>
</evidence>
<dbReference type="OrthoDB" id="9803237at2"/>
<keyword evidence="6 13" id="KW-0808">Transferase</keyword>
<comment type="similarity">
    <text evidence="2 13">Belongs to the DNA polymerase type-C family. DnaE2 subfamily.</text>
</comment>
<dbReference type="InterPro" id="IPR003141">
    <property type="entry name" value="Pol/His_phosphatase_N"/>
</dbReference>
<keyword evidence="8 13" id="KW-0235">DNA replication</keyword>
<dbReference type="InterPro" id="IPR016195">
    <property type="entry name" value="Pol/histidinol_Pase-like"/>
</dbReference>
<keyword evidence="17" id="KW-1185">Reference proteome</keyword>
<dbReference type="EC" id="2.7.7.7" evidence="3 13"/>
<dbReference type="HAMAP" id="MF_01902">
    <property type="entry name" value="DNApol_error_prone"/>
    <property type="match status" value="1"/>
</dbReference>
<keyword evidence="7 13" id="KW-0548">Nucleotidyltransferase</keyword>
<dbReference type="GO" id="GO:0006260">
    <property type="term" value="P:DNA replication"/>
    <property type="evidence" value="ECO:0007669"/>
    <property type="project" value="UniProtKB-KW"/>
</dbReference>
<name>A0A3A1P0E4_9SPHN</name>
<evidence type="ECO:0000256" key="8">
    <source>
        <dbReference type="ARBA" id="ARBA00022705"/>
    </source>
</evidence>
<dbReference type="Pfam" id="PF02811">
    <property type="entry name" value="PHP"/>
    <property type="match status" value="1"/>
</dbReference>
<evidence type="ECO:0000313" key="17">
    <source>
        <dbReference type="Proteomes" id="UP000265366"/>
    </source>
</evidence>
<dbReference type="InterPro" id="IPR004365">
    <property type="entry name" value="NA-bd_OB_tRNA"/>
</dbReference>
<evidence type="ECO:0000256" key="9">
    <source>
        <dbReference type="ARBA" id="ARBA00022763"/>
    </source>
</evidence>
<keyword evidence="10 13" id="KW-0239">DNA-directed DNA polymerase</keyword>
<dbReference type="GO" id="GO:0003676">
    <property type="term" value="F:nucleic acid binding"/>
    <property type="evidence" value="ECO:0007669"/>
    <property type="project" value="InterPro"/>
</dbReference>
<protein>
    <recommendedName>
        <fullName evidence="4 13">Error-prone DNA polymerase</fullName>
        <ecNumber evidence="3 13">2.7.7.7</ecNumber>
    </recommendedName>
</protein>
<evidence type="ECO:0000256" key="13">
    <source>
        <dbReference type="HAMAP-Rule" id="MF_01902"/>
    </source>
</evidence>
<evidence type="ECO:0000256" key="11">
    <source>
        <dbReference type="ARBA" id="ARBA00023204"/>
    </source>
</evidence>
<feature type="region of interest" description="Disordered" evidence="14">
    <location>
        <begin position="947"/>
        <end position="966"/>
    </location>
</feature>
<dbReference type="GO" id="GO:0003887">
    <property type="term" value="F:DNA-directed DNA polymerase activity"/>
    <property type="evidence" value="ECO:0007669"/>
    <property type="project" value="UniProtKB-UniRule"/>
</dbReference>
<feature type="compositionally biased region" description="Polar residues" evidence="14">
    <location>
        <begin position="202"/>
        <end position="211"/>
    </location>
</feature>
<dbReference type="InterPro" id="IPR004805">
    <property type="entry name" value="DnaE2/DnaE/PolC"/>
</dbReference>
<gene>
    <name evidence="16" type="primary">dnaE</name>
    <name evidence="13" type="synonym">dnaE2</name>
    <name evidence="16" type="ORF">D2V17_18195</name>
</gene>
<dbReference type="Pfam" id="PF07733">
    <property type="entry name" value="DNA_pol3_alpha"/>
    <property type="match status" value="1"/>
</dbReference>
<keyword evidence="11 13" id="KW-0234">DNA repair</keyword>
<comment type="subcellular location">
    <subcellularLocation>
        <location evidence="1 13">Cytoplasm</location>
    </subcellularLocation>
</comment>
<evidence type="ECO:0000256" key="7">
    <source>
        <dbReference type="ARBA" id="ARBA00022695"/>
    </source>
</evidence>
<dbReference type="InterPro" id="IPR040982">
    <property type="entry name" value="DNA_pol3_finger"/>
</dbReference>
<evidence type="ECO:0000259" key="15">
    <source>
        <dbReference type="SMART" id="SM00481"/>
    </source>
</evidence>
<dbReference type="InterPro" id="IPR011708">
    <property type="entry name" value="DNA_pol3_alpha_NTPase_dom"/>
</dbReference>
<dbReference type="Proteomes" id="UP000265366">
    <property type="component" value="Unassembled WGS sequence"/>
</dbReference>
<dbReference type="GO" id="GO:0006281">
    <property type="term" value="P:DNA repair"/>
    <property type="evidence" value="ECO:0007669"/>
    <property type="project" value="UniProtKB-UniRule"/>
</dbReference>
<evidence type="ECO:0000256" key="14">
    <source>
        <dbReference type="SAM" id="MobiDB-lite"/>
    </source>
</evidence>